<dbReference type="PROSITE" id="PS51354">
    <property type="entry name" value="GLUTAREDOXIN_2"/>
    <property type="match status" value="1"/>
</dbReference>
<dbReference type="EMBL" id="JAUJYO010000010">
    <property type="protein sequence ID" value="KAK1307491.1"/>
    <property type="molecule type" value="Genomic_DNA"/>
</dbReference>
<reference evidence="3" key="1">
    <citation type="journal article" date="2023" name="Nat. Commun.">
        <title>Diploid and tetraploid genomes of Acorus and the evolution of monocots.</title>
        <authorList>
            <person name="Ma L."/>
            <person name="Liu K.W."/>
            <person name="Li Z."/>
            <person name="Hsiao Y.Y."/>
            <person name="Qi Y."/>
            <person name="Fu T."/>
            <person name="Tang G.D."/>
            <person name="Zhang D."/>
            <person name="Sun W.H."/>
            <person name="Liu D.K."/>
            <person name="Li Y."/>
            <person name="Chen G.Z."/>
            <person name="Liu X.D."/>
            <person name="Liao X.Y."/>
            <person name="Jiang Y.T."/>
            <person name="Yu X."/>
            <person name="Hao Y."/>
            <person name="Huang J."/>
            <person name="Zhao X.W."/>
            <person name="Ke S."/>
            <person name="Chen Y.Y."/>
            <person name="Wu W.L."/>
            <person name="Hsu J.L."/>
            <person name="Lin Y.F."/>
            <person name="Huang M.D."/>
            <person name="Li C.Y."/>
            <person name="Huang L."/>
            <person name="Wang Z.W."/>
            <person name="Zhao X."/>
            <person name="Zhong W.Y."/>
            <person name="Peng D.H."/>
            <person name="Ahmad S."/>
            <person name="Lan S."/>
            <person name="Zhang J.S."/>
            <person name="Tsai W.C."/>
            <person name="Van de Peer Y."/>
            <person name="Liu Z.J."/>
        </authorList>
    </citation>
    <scope>NUCLEOTIDE SEQUENCE</scope>
    <source>
        <strain evidence="3">CP</strain>
    </source>
</reference>
<keyword evidence="4" id="KW-1185">Reference proteome</keyword>
<gene>
    <name evidence="3" type="ORF">QJS10_CPA10g00676</name>
</gene>
<dbReference type="InterPro" id="IPR002109">
    <property type="entry name" value="Glutaredoxin"/>
</dbReference>
<dbReference type="AlphaFoldDB" id="A0AAV9E1K0"/>
<reference evidence="3" key="2">
    <citation type="submission" date="2023-06" db="EMBL/GenBank/DDBJ databases">
        <authorList>
            <person name="Ma L."/>
            <person name="Liu K.-W."/>
            <person name="Li Z."/>
            <person name="Hsiao Y.-Y."/>
            <person name="Qi Y."/>
            <person name="Fu T."/>
            <person name="Tang G."/>
            <person name="Zhang D."/>
            <person name="Sun W.-H."/>
            <person name="Liu D.-K."/>
            <person name="Li Y."/>
            <person name="Chen G.-Z."/>
            <person name="Liu X.-D."/>
            <person name="Liao X.-Y."/>
            <person name="Jiang Y.-T."/>
            <person name="Yu X."/>
            <person name="Hao Y."/>
            <person name="Huang J."/>
            <person name="Zhao X.-W."/>
            <person name="Ke S."/>
            <person name="Chen Y.-Y."/>
            <person name="Wu W.-L."/>
            <person name="Hsu J.-L."/>
            <person name="Lin Y.-F."/>
            <person name="Huang M.-D."/>
            <person name="Li C.-Y."/>
            <person name="Huang L."/>
            <person name="Wang Z.-W."/>
            <person name="Zhao X."/>
            <person name="Zhong W.-Y."/>
            <person name="Peng D.-H."/>
            <person name="Ahmad S."/>
            <person name="Lan S."/>
            <person name="Zhang J.-S."/>
            <person name="Tsai W.-C."/>
            <person name="Van De Peer Y."/>
            <person name="Liu Z.-J."/>
        </authorList>
    </citation>
    <scope>NUCLEOTIDE SEQUENCE</scope>
    <source>
        <strain evidence="3">CP</strain>
        <tissue evidence="3">Leaves</tissue>
    </source>
</reference>
<dbReference type="Pfam" id="PF23733">
    <property type="entry name" value="GRXCR1-2_C"/>
    <property type="match status" value="1"/>
</dbReference>
<feature type="domain" description="Glutaredoxin" evidence="2">
    <location>
        <begin position="119"/>
        <end position="190"/>
    </location>
</feature>
<evidence type="ECO:0000256" key="1">
    <source>
        <dbReference type="SAM" id="MobiDB-lite"/>
    </source>
</evidence>
<evidence type="ECO:0000313" key="3">
    <source>
        <dbReference type="EMBL" id="KAK1307491.1"/>
    </source>
</evidence>
<dbReference type="Pfam" id="PF00462">
    <property type="entry name" value="Glutaredoxin"/>
    <property type="match status" value="1"/>
</dbReference>
<organism evidence="3 4">
    <name type="scientific">Acorus calamus</name>
    <name type="common">Sweet flag</name>
    <dbReference type="NCBI Taxonomy" id="4465"/>
    <lineage>
        <taxon>Eukaryota</taxon>
        <taxon>Viridiplantae</taxon>
        <taxon>Streptophyta</taxon>
        <taxon>Embryophyta</taxon>
        <taxon>Tracheophyta</taxon>
        <taxon>Spermatophyta</taxon>
        <taxon>Magnoliopsida</taxon>
        <taxon>Liliopsida</taxon>
        <taxon>Acoraceae</taxon>
        <taxon>Acorus</taxon>
    </lineage>
</organism>
<dbReference type="PANTHER" id="PTHR45669:SF22">
    <property type="entry name" value="GLUTAREDOXIN DOMAIN-CONTAINING CYSTEINE-RICH PROTEIN CG12206-RELATED"/>
    <property type="match status" value="1"/>
</dbReference>
<feature type="region of interest" description="Disordered" evidence="1">
    <location>
        <begin position="41"/>
        <end position="60"/>
    </location>
</feature>
<comment type="caution">
    <text evidence="3">The sequence shown here is derived from an EMBL/GenBank/DDBJ whole genome shotgun (WGS) entry which is preliminary data.</text>
</comment>
<sequence length="271" mass="28960">MGCVTSHLLEGDTAGDQYTDHVVSLTSTTYGILTTLDHFPSSTPPKTPIPTTELDNGSVPAPTKCTLLRTLSDLDALISRPIKPSIIGTRPNLLKPITKSQYTLEMFERRCPPGGEEAVVVYTTTLRGIRSTYENCNAVRSAIEGAGVRVSERDVSMDMKFREELRRVLGVGEEDVVVVPPRVFVRGRYIGGAAEVLRIHDEGGLAGLLEGLPRGRVGSVCDGCGGARFMPCFGCSGSRKLVVGMRSGASTVVVRCTGCNENGLVLCPICS</sequence>
<protein>
    <recommendedName>
        <fullName evidence="2">Glutaredoxin domain-containing protein</fullName>
    </recommendedName>
</protein>
<evidence type="ECO:0000259" key="2">
    <source>
        <dbReference type="Pfam" id="PF00462"/>
    </source>
</evidence>
<dbReference type="Proteomes" id="UP001180020">
    <property type="component" value="Unassembled WGS sequence"/>
</dbReference>
<dbReference type="Gene3D" id="3.40.30.10">
    <property type="entry name" value="Glutaredoxin"/>
    <property type="match status" value="1"/>
</dbReference>
<dbReference type="SUPFAM" id="SSF52833">
    <property type="entry name" value="Thioredoxin-like"/>
    <property type="match status" value="1"/>
</dbReference>
<dbReference type="PANTHER" id="PTHR45669">
    <property type="entry name" value="GLUTAREDOXIN DOMAIN-CONTAINING CYSTEINE-RICH PROTEIN CG12206-RELATED"/>
    <property type="match status" value="1"/>
</dbReference>
<name>A0AAV9E1K0_ACOCL</name>
<proteinExistence type="predicted"/>
<dbReference type="InterPro" id="IPR036249">
    <property type="entry name" value="Thioredoxin-like_sf"/>
</dbReference>
<accession>A0AAV9E1K0</accession>
<evidence type="ECO:0000313" key="4">
    <source>
        <dbReference type="Proteomes" id="UP001180020"/>
    </source>
</evidence>